<sequence>MTIRISPTAIAPKIARVRGCDQSVPARTINFPEGKRMHGRISLAQKLLLALTFALSSCGDGSAKVAQSESSAGRSPAATAAFPPTTIAAVGGAYTLSQSDRISLGAAETACRAKDKAEFFDAFIRSRVVQRKYLAKTINLAVLGSKGETLSSRQVAAADFAGSPIIMQDYYRKAAEPFRAGDRDEFVMISINQSQSNQVSVEWTRVHFDGKSEGGDDLGNAFDLDGQPYDPSGRTDGQLLFEPTADCWELAADIRYRRGGRG</sequence>
<dbReference type="EMBL" id="JBHLTL010000006">
    <property type="protein sequence ID" value="MFC0590142.1"/>
    <property type="molecule type" value="Genomic_DNA"/>
</dbReference>
<dbReference type="Proteomes" id="UP001589943">
    <property type="component" value="Unassembled WGS sequence"/>
</dbReference>
<comment type="caution">
    <text evidence="1">The sequence shown here is derived from an EMBL/GenBank/DDBJ whole genome shotgun (WGS) entry which is preliminary data.</text>
</comment>
<evidence type="ECO:0000313" key="1">
    <source>
        <dbReference type="EMBL" id="MFC0590142.1"/>
    </source>
</evidence>
<dbReference type="RefSeq" id="WP_379481590.1">
    <property type="nucleotide sequence ID" value="NZ_JBHLTL010000006.1"/>
</dbReference>
<proteinExistence type="predicted"/>
<keyword evidence="2" id="KW-1185">Reference proteome</keyword>
<reference evidence="1 2" key="1">
    <citation type="submission" date="2024-09" db="EMBL/GenBank/DDBJ databases">
        <authorList>
            <person name="Sun Q."/>
            <person name="Mori K."/>
        </authorList>
    </citation>
    <scope>NUCLEOTIDE SEQUENCE [LARGE SCALE GENOMIC DNA]</scope>
    <source>
        <strain evidence="1 2">NCAIM B.02537</strain>
    </source>
</reference>
<evidence type="ECO:0000313" key="2">
    <source>
        <dbReference type="Proteomes" id="UP001589943"/>
    </source>
</evidence>
<evidence type="ECO:0008006" key="3">
    <source>
        <dbReference type="Google" id="ProtNLM"/>
    </source>
</evidence>
<gene>
    <name evidence="1" type="ORF">ACFFF7_12010</name>
</gene>
<accession>A0ABV6PL78</accession>
<name>A0ABV6PL78_9SPHN</name>
<organism evidence="1 2">
    <name type="scientific">Novosphingobium aquiterrae</name>
    <dbReference type="NCBI Taxonomy" id="624388"/>
    <lineage>
        <taxon>Bacteria</taxon>
        <taxon>Pseudomonadati</taxon>
        <taxon>Pseudomonadota</taxon>
        <taxon>Alphaproteobacteria</taxon>
        <taxon>Sphingomonadales</taxon>
        <taxon>Sphingomonadaceae</taxon>
        <taxon>Novosphingobium</taxon>
    </lineage>
</organism>
<protein>
    <recommendedName>
        <fullName evidence="3">Lipoprotein</fullName>
    </recommendedName>
</protein>